<dbReference type="Pfam" id="PF13913">
    <property type="entry name" value="zf-C2HC_2"/>
    <property type="match status" value="2"/>
</dbReference>
<protein>
    <recommendedName>
        <fullName evidence="7">C2HC/C3H-type domain-containing protein</fullName>
    </recommendedName>
</protein>
<dbReference type="PROSITE" id="PS52027">
    <property type="entry name" value="ZF_C2HC_C3H"/>
    <property type="match status" value="2"/>
</dbReference>
<evidence type="ECO:0000259" key="7">
    <source>
        <dbReference type="PROSITE" id="PS52027"/>
    </source>
</evidence>
<feature type="region of interest" description="Disordered" evidence="6">
    <location>
        <begin position="404"/>
        <end position="485"/>
    </location>
</feature>
<feature type="compositionally biased region" description="Pro residues" evidence="6">
    <location>
        <begin position="235"/>
        <end position="247"/>
    </location>
</feature>
<dbReference type="Proteomes" id="UP000054558">
    <property type="component" value="Unassembled WGS sequence"/>
</dbReference>
<gene>
    <name evidence="8" type="ORF">KFL_008080040</name>
</gene>
<keyword evidence="9" id="KW-1185">Reference proteome</keyword>
<dbReference type="OMA" id="MIRIQDQ"/>
<dbReference type="InterPro" id="IPR049899">
    <property type="entry name" value="Znf_C2HC_C3H"/>
</dbReference>
<feature type="compositionally biased region" description="Basic and acidic residues" evidence="6">
    <location>
        <begin position="115"/>
        <end position="125"/>
    </location>
</feature>
<evidence type="ECO:0000256" key="4">
    <source>
        <dbReference type="ARBA" id="ARBA00022833"/>
    </source>
</evidence>
<evidence type="ECO:0000313" key="9">
    <source>
        <dbReference type="Proteomes" id="UP000054558"/>
    </source>
</evidence>
<reference evidence="8 9" key="1">
    <citation type="journal article" date="2014" name="Nat. Commun.">
        <title>Klebsormidium flaccidum genome reveals primary factors for plant terrestrial adaptation.</title>
        <authorList>
            <person name="Hori K."/>
            <person name="Maruyama F."/>
            <person name="Fujisawa T."/>
            <person name="Togashi T."/>
            <person name="Yamamoto N."/>
            <person name="Seo M."/>
            <person name="Sato S."/>
            <person name="Yamada T."/>
            <person name="Mori H."/>
            <person name="Tajima N."/>
            <person name="Moriyama T."/>
            <person name="Ikeuchi M."/>
            <person name="Watanabe M."/>
            <person name="Wada H."/>
            <person name="Kobayashi K."/>
            <person name="Saito M."/>
            <person name="Masuda T."/>
            <person name="Sasaki-Sekimoto Y."/>
            <person name="Mashiguchi K."/>
            <person name="Awai K."/>
            <person name="Shimojima M."/>
            <person name="Masuda S."/>
            <person name="Iwai M."/>
            <person name="Nobusawa T."/>
            <person name="Narise T."/>
            <person name="Kondo S."/>
            <person name="Saito H."/>
            <person name="Sato R."/>
            <person name="Murakawa M."/>
            <person name="Ihara Y."/>
            <person name="Oshima-Yamada Y."/>
            <person name="Ohtaka K."/>
            <person name="Satoh M."/>
            <person name="Sonobe K."/>
            <person name="Ishii M."/>
            <person name="Ohtani R."/>
            <person name="Kanamori-Sato M."/>
            <person name="Honoki R."/>
            <person name="Miyazaki D."/>
            <person name="Mochizuki H."/>
            <person name="Umetsu J."/>
            <person name="Higashi K."/>
            <person name="Shibata D."/>
            <person name="Kamiya Y."/>
            <person name="Sato N."/>
            <person name="Nakamura Y."/>
            <person name="Tabata S."/>
            <person name="Ida S."/>
            <person name="Kurokawa K."/>
            <person name="Ohta H."/>
        </authorList>
    </citation>
    <scope>NUCLEOTIDE SEQUENCE [LARGE SCALE GENOMIC DNA]</scope>
    <source>
        <strain evidence="8 9">NIES-2285</strain>
    </source>
</reference>
<feature type="compositionally biased region" description="Polar residues" evidence="6">
    <location>
        <begin position="73"/>
        <end position="94"/>
    </location>
</feature>
<evidence type="ECO:0000256" key="3">
    <source>
        <dbReference type="ARBA" id="ARBA00022771"/>
    </source>
</evidence>
<keyword evidence="4" id="KW-0862">Zinc</keyword>
<evidence type="ECO:0000256" key="1">
    <source>
        <dbReference type="ARBA" id="ARBA00022723"/>
    </source>
</evidence>
<dbReference type="GO" id="GO:0008270">
    <property type="term" value="F:zinc ion binding"/>
    <property type="evidence" value="ECO:0007669"/>
    <property type="project" value="UniProtKB-KW"/>
</dbReference>
<dbReference type="PANTHER" id="PTHR13555:SF36">
    <property type="entry name" value="ZINC FINGER C2HC DOMAIN-CONTAINING PROTEIN 1B"/>
    <property type="match status" value="1"/>
</dbReference>
<feature type="compositionally biased region" description="Low complexity" evidence="6">
    <location>
        <begin position="296"/>
        <end position="307"/>
    </location>
</feature>
<feature type="compositionally biased region" description="Basic and acidic residues" evidence="6">
    <location>
        <begin position="38"/>
        <end position="52"/>
    </location>
</feature>
<feature type="domain" description="C2HC/C3H-type" evidence="7">
    <location>
        <begin position="357"/>
        <end position="386"/>
    </location>
</feature>
<evidence type="ECO:0000256" key="6">
    <source>
        <dbReference type="SAM" id="MobiDB-lite"/>
    </source>
</evidence>
<proteinExistence type="predicted"/>
<dbReference type="InterPro" id="IPR026319">
    <property type="entry name" value="ZC2HC1A/B-like"/>
</dbReference>
<feature type="compositionally biased region" description="Low complexity" evidence="6">
    <location>
        <begin position="451"/>
        <end position="465"/>
    </location>
</feature>
<feature type="compositionally biased region" description="Basic and acidic residues" evidence="6">
    <location>
        <begin position="326"/>
        <end position="335"/>
    </location>
</feature>
<dbReference type="PANTHER" id="PTHR13555">
    <property type="entry name" value="C2H2 ZINC FINGER CGI-62-RELATED"/>
    <property type="match status" value="1"/>
</dbReference>
<keyword evidence="3 5" id="KW-0863">Zinc-finger</keyword>
<dbReference type="EMBL" id="DF237757">
    <property type="protein sequence ID" value="GAQ91567.1"/>
    <property type="molecule type" value="Genomic_DNA"/>
</dbReference>
<dbReference type="OrthoDB" id="10255185at2759"/>
<feature type="region of interest" description="Disordered" evidence="6">
    <location>
        <begin position="1"/>
        <end position="209"/>
    </location>
</feature>
<feature type="region of interest" description="Disordered" evidence="6">
    <location>
        <begin position="225"/>
        <end position="365"/>
    </location>
</feature>
<keyword evidence="2" id="KW-0677">Repeat</keyword>
<feature type="region of interest" description="Disordered" evidence="6">
    <location>
        <begin position="509"/>
        <end position="537"/>
    </location>
</feature>
<accession>A0A1Y1ISD9</accession>
<sequence>MASSNGPVAARRRSTEVFDPTAYATRRKEKVEAAAALREQRKKEQEKRESDRGAVPIPTKHPPVDYSFAPETPRQSVEASAENLTTVTPSTTEGPNYLKPLMRRSLTAPATPPKEVTEEPPKVVEAKPSPNSSSFAQALPPFRSPSLRKLKKRPSLSSPPHKVTDSEETPPPLEQETEATTVLTPEDDTENQAPAPARLAIVEKKPSPAKTALSLLKAKLRLSKPKPAVAAPYQESPPPVAVQPPPQRAALSPTQGQNQGLGARAQPRPAVSPSWAAGDRDEDQGEVSRADGGSGRLSLGSKLARALAPRKKKDGGAAANGGSPSEGERSTRGGHDVQPPPEWQAPENELPDEGDVSTRPCPDCKRNFSEAALAKHAKICRKVFGQKRKAFNVAAHRLEGTDAAKFVQQQGPGRGAKGGASSSHGRADASWAQGTRNAESRPLTKVPAWKQQSQQLQAAIQASRQYSQAKAKGVDLASLPPPPPSENLDYVPCPHCSRRFAPQVAERHIPKCKDTINRPKPVSRKTAQGGVQKRKGK</sequence>
<dbReference type="Gene3D" id="3.30.160.60">
    <property type="entry name" value="Classic Zinc Finger"/>
    <property type="match status" value="1"/>
</dbReference>
<evidence type="ECO:0000256" key="5">
    <source>
        <dbReference type="PROSITE-ProRule" id="PRU01371"/>
    </source>
</evidence>
<evidence type="ECO:0000256" key="2">
    <source>
        <dbReference type="ARBA" id="ARBA00022737"/>
    </source>
</evidence>
<dbReference type="AlphaFoldDB" id="A0A1Y1ISD9"/>
<organism evidence="8 9">
    <name type="scientific">Klebsormidium nitens</name>
    <name type="common">Green alga</name>
    <name type="synonym">Ulothrix nitens</name>
    <dbReference type="NCBI Taxonomy" id="105231"/>
    <lineage>
        <taxon>Eukaryota</taxon>
        <taxon>Viridiplantae</taxon>
        <taxon>Streptophyta</taxon>
        <taxon>Klebsormidiophyceae</taxon>
        <taxon>Klebsormidiales</taxon>
        <taxon>Klebsormidiaceae</taxon>
        <taxon>Klebsormidium</taxon>
    </lineage>
</organism>
<name>A0A1Y1ISD9_KLENI</name>
<feature type="domain" description="C2HC/C3H-type" evidence="7">
    <location>
        <begin position="489"/>
        <end position="518"/>
    </location>
</feature>
<evidence type="ECO:0000313" key="8">
    <source>
        <dbReference type="EMBL" id="GAQ91567.1"/>
    </source>
</evidence>
<keyword evidence="1" id="KW-0479">Metal-binding</keyword>